<reference evidence="6" key="2">
    <citation type="submission" date="2020-09" db="EMBL/GenBank/DDBJ databases">
        <authorList>
            <person name="Sun Q."/>
            <person name="Ohkuma M."/>
        </authorList>
    </citation>
    <scope>NUCLEOTIDE SEQUENCE</scope>
    <source>
        <strain evidence="6">JCM 3090</strain>
    </source>
</reference>
<sequence length="327" mass="34989">MELGVRQLRVVRAIAEKGSPAAAARALGLTRAAVVEVLGRAERAAGGRLFDPADEPAAPTELGRLVLTHARRVLAAFGRLEAMAPDQAPSSGLLRVNSNPSLVVSALPLAVYRALNRSVELRIGSHDAVWLDQLVARRLDVALLLEFPGLAYRLPAGVARAVVAVEPIFVAVAADHRLADRTEVPLTELAGETCGSVASPTSEWERYVAGVCRGAGFEVRIREVGAAEAWSLVRDGSIAMLTQAAAREQPGIAVLPLAGAPLRAATSLFWAEDGPLADTDIDLLWAELVDGVRGAAEQLPLYRSWLRRNRRWRSSPARRGDEHDPLA</sequence>
<dbReference type="GO" id="GO:0032993">
    <property type="term" value="C:protein-DNA complex"/>
    <property type="evidence" value="ECO:0007669"/>
    <property type="project" value="TreeGrafter"/>
</dbReference>
<dbReference type="PANTHER" id="PTHR30346">
    <property type="entry name" value="TRANSCRIPTIONAL DUAL REGULATOR HCAR-RELATED"/>
    <property type="match status" value="1"/>
</dbReference>
<dbReference type="GO" id="GO:0003700">
    <property type="term" value="F:DNA-binding transcription factor activity"/>
    <property type="evidence" value="ECO:0007669"/>
    <property type="project" value="InterPro"/>
</dbReference>
<dbReference type="GO" id="GO:0003677">
    <property type="term" value="F:DNA binding"/>
    <property type="evidence" value="ECO:0007669"/>
    <property type="project" value="UniProtKB-KW"/>
</dbReference>
<evidence type="ECO:0000256" key="1">
    <source>
        <dbReference type="ARBA" id="ARBA00009437"/>
    </source>
</evidence>
<gene>
    <name evidence="6" type="ORF">GCM10010123_37830</name>
</gene>
<dbReference type="SUPFAM" id="SSF53850">
    <property type="entry name" value="Periplasmic binding protein-like II"/>
    <property type="match status" value="1"/>
</dbReference>
<keyword evidence="3" id="KW-0238">DNA-binding</keyword>
<dbReference type="SUPFAM" id="SSF46785">
    <property type="entry name" value="Winged helix' DNA-binding domain"/>
    <property type="match status" value="1"/>
</dbReference>
<protein>
    <recommendedName>
        <fullName evidence="5">HTH lysR-type domain-containing protein</fullName>
    </recommendedName>
</protein>
<keyword evidence="7" id="KW-1185">Reference proteome</keyword>
<dbReference type="Gene3D" id="3.40.190.10">
    <property type="entry name" value="Periplasmic binding protein-like II"/>
    <property type="match status" value="2"/>
</dbReference>
<feature type="domain" description="HTH lysR-type" evidence="5">
    <location>
        <begin position="1"/>
        <end position="60"/>
    </location>
</feature>
<dbReference type="InterPro" id="IPR036390">
    <property type="entry name" value="WH_DNA-bd_sf"/>
</dbReference>
<dbReference type="InterPro" id="IPR036388">
    <property type="entry name" value="WH-like_DNA-bd_sf"/>
</dbReference>
<dbReference type="RefSeq" id="WP_189171526.1">
    <property type="nucleotide sequence ID" value="NZ_BMQB01000009.1"/>
</dbReference>
<evidence type="ECO:0000259" key="5">
    <source>
        <dbReference type="PROSITE" id="PS50931"/>
    </source>
</evidence>
<name>A0A8J3BEC4_9ACTN</name>
<dbReference type="PANTHER" id="PTHR30346:SF30">
    <property type="entry name" value="SMALL NEUTRAL PROTEASE REGULATORY PROTEIN"/>
    <property type="match status" value="1"/>
</dbReference>
<comment type="similarity">
    <text evidence="1">Belongs to the LysR transcriptional regulatory family.</text>
</comment>
<organism evidence="6 7">
    <name type="scientific">Pilimelia anulata</name>
    <dbReference type="NCBI Taxonomy" id="53371"/>
    <lineage>
        <taxon>Bacteria</taxon>
        <taxon>Bacillati</taxon>
        <taxon>Actinomycetota</taxon>
        <taxon>Actinomycetes</taxon>
        <taxon>Micromonosporales</taxon>
        <taxon>Micromonosporaceae</taxon>
        <taxon>Pilimelia</taxon>
    </lineage>
</organism>
<reference evidence="6" key="1">
    <citation type="journal article" date="2014" name="Int. J. Syst. Evol. Microbiol.">
        <title>Complete genome sequence of Corynebacterium casei LMG S-19264T (=DSM 44701T), isolated from a smear-ripened cheese.</title>
        <authorList>
            <consortium name="US DOE Joint Genome Institute (JGI-PGF)"/>
            <person name="Walter F."/>
            <person name="Albersmeier A."/>
            <person name="Kalinowski J."/>
            <person name="Ruckert C."/>
        </authorList>
    </citation>
    <scope>NUCLEOTIDE SEQUENCE</scope>
    <source>
        <strain evidence="6">JCM 3090</strain>
    </source>
</reference>
<dbReference type="Proteomes" id="UP000649739">
    <property type="component" value="Unassembled WGS sequence"/>
</dbReference>
<dbReference type="EMBL" id="BMQB01000009">
    <property type="protein sequence ID" value="GGK04334.1"/>
    <property type="molecule type" value="Genomic_DNA"/>
</dbReference>
<comment type="caution">
    <text evidence="6">The sequence shown here is derived from an EMBL/GenBank/DDBJ whole genome shotgun (WGS) entry which is preliminary data.</text>
</comment>
<dbReference type="InterPro" id="IPR000847">
    <property type="entry name" value="LysR_HTH_N"/>
</dbReference>
<dbReference type="Gene3D" id="1.10.10.10">
    <property type="entry name" value="Winged helix-like DNA-binding domain superfamily/Winged helix DNA-binding domain"/>
    <property type="match status" value="1"/>
</dbReference>
<evidence type="ECO:0000313" key="6">
    <source>
        <dbReference type="EMBL" id="GGK04334.1"/>
    </source>
</evidence>
<dbReference type="InterPro" id="IPR005119">
    <property type="entry name" value="LysR_subst-bd"/>
</dbReference>
<keyword evidence="2" id="KW-0805">Transcription regulation</keyword>
<dbReference type="CDD" id="cd05466">
    <property type="entry name" value="PBP2_LTTR_substrate"/>
    <property type="match status" value="1"/>
</dbReference>
<evidence type="ECO:0000313" key="7">
    <source>
        <dbReference type="Proteomes" id="UP000649739"/>
    </source>
</evidence>
<dbReference type="PROSITE" id="PS50931">
    <property type="entry name" value="HTH_LYSR"/>
    <property type="match status" value="1"/>
</dbReference>
<dbReference type="AlphaFoldDB" id="A0A8J3BEC4"/>
<evidence type="ECO:0000256" key="3">
    <source>
        <dbReference type="ARBA" id="ARBA00023125"/>
    </source>
</evidence>
<dbReference type="Pfam" id="PF03466">
    <property type="entry name" value="LysR_substrate"/>
    <property type="match status" value="1"/>
</dbReference>
<keyword evidence="4" id="KW-0804">Transcription</keyword>
<evidence type="ECO:0000256" key="4">
    <source>
        <dbReference type="ARBA" id="ARBA00023163"/>
    </source>
</evidence>
<proteinExistence type="inferred from homology"/>
<accession>A0A8J3BEC4</accession>
<evidence type="ECO:0000256" key="2">
    <source>
        <dbReference type="ARBA" id="ARBA00023015"/>
    </source>
</evidence>
<dbReference type="Pfam" id="PF00126">
    <property type="entry name" value="HTH_1"/>
    <property type="match status" value="1"/>
</dbReference>